<keyword evidence="5" id="KW-0687">Ribonucleoprotein</keyword>
<sequence>MSLQDVSRRIFMNLNVVKHKTGTRHLTKHLNGLAVADWYPESPSKWMKRYLGEVWDLDGRKERRADQLATLRAKGKGPPKKGAGKRAQKRKK</sequence>
<dbReference type="PANTHER" id="PTHR13362:SF2">
    <property type="entry name" value="SMALL RIBOSOMAL SUBUNIT PROTEIN MS33"/>
    <property type="match status" value="1"/>
</dbReference>
<comment type="similarity">
    <text evidence="2">Belongs to the mitochondrion-specific ribosomal protein mS33 family.</text>
</comment>
<keyword evidence="9" id="KW-1185">Reference proteome</keyword>
<dbReference type="InterPro" id="IPR013219">
    <property type="entry name" value="Ribosomal_mS33"/>
</dbReference>
<dbReference type="Pfam" id="PF08293">
    <property type="entry name" value="MRP-S33"/>
    <property type="match status" value="1"/>
</dbReference>
<comment type="caution">
    <text evidence="8">The sequence shown here is derived from an EMBL/GenBank/DDBJ whole genome shotgun (WGS) entry which is preliminary data.</text>
</comment>
<evidence type="ECO:0000256" key="1">
    <source>
        <dbReference type="ARBA" id="ARBA00004173"/>
    </source>
</evidence>
<evidence type="ECO:0000256" key="7">
    <source>
        <dbReference type="SAM" id="MobiDB-lite"/>
    </source>
</evidence>
<protein>
    <recommendedName>
        <fullName evidence="6">Small ribosomal subunit protein mS33</fullName>
    </recommendedName>
</protein>
<evidence type="ECO:0000256" key="3">
    <source>
        <dbReference type="ARBA" id="ARBA00022980"/>
    </source>
</evidence>
<accession>A0A835Z2B4</accession>
<evidence type="ECO:0000313" key="8">
    <source>
        <dbReference type="EMBL" id="KAG5185128.1"/>
    </source>
</evidence>
<proteinExistence type="inferred from homology"/>
<gene>
    <name evidence="8" type="ORF">JKP88DRAFT_237160</name>
</gene>
<evidence type="ECO:0000256" key="4">
    <source>
        <dbReference type="ARBA" id="ARBA00023128"/>
    </source>
</evidence>
<feature type="region of interest" description="Disordered" evidence="7">
    <location>
        <begin position="69"/>
        <end position="92"/>
    </location>
</feature>
<dbReference type="PANTHER" id="PTHR13362">
    <property type="entry name" value="MITOCHONDRIAL RIBOSOMAL PROTEIN S33"/>
    <property type="match status" value="1"/>
</dbReference>
<dbReference type="EMBL" id="JAFCMP010000142">
    <property type="protein sequence ID" value="KAG5185128.1"/>
    <property type="molecule type" value="Genomic_DNA"/>
</dbReference>
<dbReference type="Proteomes" id="UP000664859">
    <property type="component" value="Unassembled WGS sequence"/>
</dbReference>
<evidence type="ECO:0000256" key="5">
    <source>
        <dbReference type="ARBA" id="ARBA00023274"/>
    </source>
</evidence>
<keyword evidence="4" id="KW-0496">Mitochondrion</keyword>
<reference evidence="8" key="1">
    <citation type="submission" date="2021-02" db="EMBL/GenBank/DDBJ databases">
        <title>First Annotated Genome of the Yellow-green Alga Tribonema minus.</title>
        <authorList>
            <person name="Mahan K.M."/>
        </authorList>
    </citation>
    <scope>NUCLEOTIDE SEQUENCE</scope>
    <source>
        <strain evidence="8">UTEX B ZZ1240</strain>
    </source>
</reference>
<keyword evidence="3" id="KW-0689">Ribosomal protein</keyword>
<dbReference type="AlphaFoldDB" id="A0A835Z2B4"/>
<evidence type="ECO:0000256" key="2">
    <source>
        <dbReference type="ARBA" id="ARBA00008970"/>
    </source>
</evidence>
<dbReference type="GO" id="GO:0005840">
    <property type="term" value="C:ribosome"/>
    <property type="evidence" value="ECO:0007669"/>
    <property type="project" value="UniProtKB-KW"/>
</dbReference>
<name>A0A835Z2B4_9STRA</name>
<dbReference type="GO" id="GO:0005739">
    <property type="term" value="C:mitochondrion"/>
    <property type="evidence" value="ECO:0007669"/>
    <property type="project" value="UniProtKB-SubCell"/>
</dbReference>
<feature type="compositionally biased region" description="Basic residues" evidence="7">
    <location>
        <begin position="73"/>
        <end position="92"/>
    </location>
</feature>
<organism evidence="8 9">
    <name type="scientific">Tribonema minus</name>
    <dbReference type="NCBI Taxonomy" id="303371"/>
    <lineage>
        <taxon>Eukaryota</taxon>
        <taxon>Sar</taxon>
        <taxon>Stramenopiles</taxon>
        <taxon>Ochrophyta</taxon>
        <taxon>PX clade</taxon>
        <taxon>Xanthophyceae</taxon>
        <taxon>Tribonematales</taxon>
        <taxon>Tribonemataceae</taxon>
        <taxon>Tribonema</taxon>
    </lineage>
</organism>
<dbReference type="GO" id="GO:1990904">
    <property type="term" value="C:ribonucleoprotein complex"/>
    <property type="evidence" value="ECO:0007669"/>
    <property type="project" value="UniProtKB-KW"/>
</dbReference>
<evidence type="ECO:0000256" key="6">
    <source>
        <dbReference type="ARBA" id="ARBA00035132"/>
    </source>
</evidence>
<comment type="subcellular location">
    <subcellularLocation>
        <location evidence="1">Mitochondrion</location>
    </subcellularLocation>
</comment>
<evidence type="ECO:0000313" key="9">
    <source>
        <dbReference type="Proteomes" id="UP000664859"/>
    </source>
</evidence>